<dbReference type="SUPFAM" id="SSF81383">
    <property type="entry name" value="F-box domain"/>
    <property type="match status" value="1"/>
</dbReference>
<proteinExistence type="predicted"/>
<evidence type="ECO:0000259" key="1">
    <source>
        <dbReference type="Pfam" id="PF00646"/>
    </source>
</evidence>
<keyword evidence="2" id="KW-1185">Reference proteome</keyword>
<dbReference type="Pfam" id="PF00646">
    <property type="entry name" value="F-box"/>
    <property type="match status" value="1"/>
</dbReference>
<feature type="domain" description="F-box" evidence="1">
    <location>
        <begin position="67"/>
        <end position="98"/>
    </location>
</feature>
<sequence>MRNQGVVLQAVGDDGIVQRWFRRSYVRHLPTRRNLFEQQQDEGTSNDQQVVRMLDPQKTTLQELGVPLLARVFQCLPIIDRLRMEHVSRIFRSTSTNLGWLAQRKVVVIPEEAMIEGRRSYLISVSIGLV</sequence>
<name>A0A1I8BXB6_MELHA</name>
<dbReference type="WBParaSite" id="MhA1_Contig707.frz3.gene8">
    <property type="protein sequence ID" value="MhA1_Contig707.frz3.gene8"/>
    <property type="gene ID" value="MhA1_Contig707.frz3.gene8"/>
</dbReference>
<dbReference type="InterPro" id="IPR001810">
    <property type="entry name" value="F-box_dom"/>
</dbReference>
<reference evidence="3" key="1">
    <citation type="submission" date="2016-11" db="UniProtKB">
        <authorList>
            <consortium name="WormBaseParasite"/>
        </authorList>
    </citation>
    <scope>IDENTIFICATION</scope>
</reference>
<protein>
    <submittedName>
        <fullName evidence="3">F-box domain-containing protein</fullName>
    </submittedName>
</protein>
<dbReference type="Proteomes" id="UP000095281">
    <property type="component" value="Unplaced"/>
</dbReference>
<evidence type="ECO:0000313" key="2">
    <source>
        <dbReference type="Proteomes" id="UP000095281"/>
    </source>
</evidence>
<dbReference type="InterPro" id="IPR036047">
    <property type="entry name" value="F-box-like_dom_sf"/>
</dbReference>
<dbReference type="AlphaFoldDB" id="A0A1I8BXB6"/>
<evidence type="ECO:0000313" key="3">
    <source>
        <dbReference type="WBParaSite" id="MhA1_Contig707.frz3.gene8"/>
    </source>
</evidence>
<organism evidence="2 3">
    <name type="scientific">Meloidogyne hapla</name>
    <name type="common">Root-knot nematode worm</name>
    <dbReference type="NCBI Taxonomy" id="6305"/>
    <lineage>
        <taxon>Eukaryota</taxon>
        <taxon>Metazoa</taxon>
        <taxon>Ecdysozoa</taxon>
        <taxon>Nematoda</taxon>
        <taxon>Chromadorea</taxon>
        <taxon>Rhabditida</taxon>
        <taxon>Tylenchina</taxon>
        <taxon>Tylenchomorpha</taxon>
        <taxon>Tylenchoidea</taxon>
        <taxon>Meloidogynidae</taxon>
        <taxon>Meloidogyninae</taxon>
        <taxon>Meloidogyne</taxon>
    </lineage>
</organism>
<accession>A0A1I8BXB6</accession>